<protein>
    <recommendedName>
        <fullName evidence="2">Phosphotyrosine protein phosphatase I domain-containing protein</fullName>
    </recommendedName>
</protein>
<dbReference type="SUPFAM" id="SSF52788">
    <property type="entry name" value="Phosphotyrosine protein phosphatases I"/>
    <property type="match status" value="1"/>
</dbReference>
<dbReference type="SMART" id="SM00226">
    <property type="entry name" value="LMWPc"/>
    <property type="match status" value="1"/>
</dbReference>
<keyword evidence="1" id="KW-0059">Arsenical resistance</keyword>
<name>A0A975MRE3_9GAMM</name>
<dbReference type="GO" id="GO:0046685">
    <property type="term" value="P:response to arsenic-containing substance"/>
    <property type="evidence" value="ECO:0007669"/>
    <property type="project" value="UniProtKB-KW"/>
</dbReference>
<sequence>MGLVLIFGLINFAHAGEDDVLESIRPAIEKLSAEFEQIPADRQKELKKAALFIRSKLQAGEAAQLTFICTHNSRRSHLAQIWTQTAAAYYDVEGVHAYSGGTEATAMNSRTVDALRRVGFTVTDSTGGSNSVYLVKFSDNKPEIRSYSKVYNAEGNPKENFAAIMTCSQADKNCPIVQGSTFRIAIPYDDPKVADGTPEETARYDERTQQIGREMLYLIAQVKD</sequence>
<evidence type="ECO:0000256" key="1">
    <source>
        <dbReference type="ARBA" id="ARBA00022849"/>
    </source>
</evidence>
<dbReference type="InterPro" id="IPR023485">
    <property type="entry name" value="Ptyr_pPase"/>
</dbReference>
<keyword evidence="4" id="KW-1185">Reference proteome</keyword>
<accession>A0A975MRE3</accession>
<proteinExistence type="predicted"/>
<feature type="domain" description="Phosphotyrosine protein phosphatase I" evidence="2">
    <location>
        <begin position="63"/>
        <end position="221"/>
    </location>
</feature>
<dbReference type="Proteomes" id="UP000676649">
    <property type="component" value="Chromosome"/>
</dbReference>
<reference evidence="3" key="1">
    <citation type="submission" date="2021-04" db="EMBL/GenBank/DDBJ databases">
        <title>Draft genome sequence data of methanotrophic Methylovulum sp. strain S1L and Methylomonas sp. strain S2AM isolated from boreal lake water columns.</title>
        <authorList>
            <person name="Rissanen A.J."/>
            <person name="Mangayil R."/>
            <person name="Svenning M.M."/>
            <person name="Khanongnuch R."/>
        </authorList>
    </citation>
    <scope>NUCLEOTIDE SEQUENCE</scope>
    <source>
        <strain evidence="3">S2AM</strain>
    </source>
</reference>
<evidence type="ECO:0000259" key="2">
    <source>
        <dbReference type="SMART" id="SM00226"/>
    </source>
</evidence>
<dbReference type="RefSeq" id="WP_215584357.1">
    <property type="nucleotide sequence ID" value="NZ_CP073754.1"/>
</dbReference>
<dbReference type="KEGG" id="mpad:KEF85_06770"/>
<gene>
    <name evidence="3" type="ORF">KEF85_06770</name>
</gene>
<organism evidence="3 4">
    <name type="scientific">Methylomonas paludis</name>
    <dbReference type="NCBI Taxonomy" id="1173101"/>
    <lineage>
        <taxon>Bacteria</taxon>
        <taxon>Pseudomonadati</taxon>
        <taxon>Pseudomonadota</taxon>
        <taxon>Gammaproteobacteria</taxon>
        <taxon>Methylococcales</taxon>
        <taxon>Methylococcaceae</taxon>
        <taxon>Methylomonas</taxon>
    </lineage>
</organism>
<dbReference type="PANTHER" id="PTHR43428:SF1">
    <property type="entry name" value="ARSENATE REDUCTASE"/>
    <property type="match status" value="1"/>
</dbReference>
<dbReference type="Gene3D" id="3.40.50.2300">
    <property type="match status" value="1"/>
</dbReference>
<evidence type="ECO:0000313" key="4">
    <source>
        <dbReference type="Proteomes" id="UP000676649"/>
    </source>
</evidence>
<dbReference type="InterPro" id="IPR036196">
    <property type="entry name" value="Ptyr_pPase_sf"/>
</dbReference>
<dbReference type="PANTHER" id="PTHR43428">
    <property type="entry name" value="ARSENATE REDUCTASE"/>
    <property type="match status" value="1"/>
</dbReference>
<dbReference type="EMBL" id="CP073754">
    <property type="protein sequence ID" value="QWF72146.1"/>
    <property type="molecule type" value="Genomic_DNA"/>
</dbReference>
<evidence type="ECO:0000313" key="3">
    <source>
        <dbReference type="EMBL" id="QWF72146.1"/>
    </source>
</evidence>
<dbReference type="AlphaFoldDB" id="A0A975MRE3"/>